<name>A0AC59YBW9_RANTA</name>
<reference evidence="1" key="1">
    <citation type="submission" date="2023-05" db="EMBL/GenBank/DDBJ databases">
        <authorList>
            <consortium name="ELIXIR-Norway"/>
        </authorList>
    </citation>
    <scope>NUCLEOTIDE SEQUENCE</scope>
</reference>
<proteinExistence type="predicted"/>
<sequence>MRMESSRFAVVRTKNPRPPPPIFASTLSLTLYVQAVSESGCSKSVWTPVLASFSSASLSQVMSCLTSMITTPPTWMPSSAWSSLDQVDRNAAQGCSGLCFPLPSVQCQSCRPGQGGGQSWCKAEGTKDCCAPRLIPKVDHPEADRGGEGNCCEDPVSTPAAPGSPAGSVSLCVRMPLGAMCHQANENQGVSPASQAPLWDQQTECHSNRW</sequence>
<dbReference type="Proteomes" id="UP001162501">
    <property type="component" value="Chromosome 12"/>
</dbReference>
<evidence type="ECO:0000313" key="2">
    <source>
        <dbReference type="Proteomes" id="UP001162501"/>
    </source>
</evidence>
<reference evidence="1" key="2">
    <citation type="submission" date="2025-03" db="EMBL/GenBank/DDBJ databases">
        <authorList>
            <consortium name="ELIXIR-Norway"/>
            <consortium name="Elixir Norway"/>
        </authorList>
    </citation>
    <scope>NUCLEOTIDE SEQUENCE</scope>
</reference>
<dbReference type="EMBL" id="OX596096">
    <property type="protein sequence ID" value="CAM9555920.1"/>
    <property type="molecule type" value="Genomic_DNA"/>
</dbReference>
<evidence type="ECO:0000313" key="1">
    <source>
        <dbReference type="EMBL" id="CAM9555920.1"/>
    </source>
</evidence>
<organism evidence="1 2">
    <name type="scientific">Rangifer tarandus platyrhynchus</name>
    <name type="common">Svalbard reindeer</name>
    <dbReference type="NCBI Taxonomy" id="3082113"/>
    <lineage>
        <taxon>Eukaryota</taxon>
        <taxon>Metazoa</taxon>
        <taxon>Chordata</taxon>
        <taxon>Craniata</taxon>
        <taxon>Vertebrata</taxon>
        <taxon>Euteleostomi</taxon>
        <taxon>Mammalia</taxon>
        <taxon>Eutheria</taxon>
        <taxon>Laurasiatheria</taxon>
        <taxon>Artiodactyla</taxon>
        <taxon>Ruminantia</taxon>
        <taxon>Pecora</taxon>
        <taxon>Cervidae</taxon>
        <taxon>Odocoileinae</taxon>
        <taxon>Rangifer</taxon>
    </lineage>
</organism>
<protein>
    <submittedName>
        <fullName evidence="1">Uncharacterized protein</fullName>
    </submittedName>
</protein>
<gene>
    <name evidence="1" type="ORF">MRATA1EN22A_LOCUS4182</name>
</gene>
<accession>A0AC59YBW9</accession>